<keyword evidence="3" id="KW-1185">Reference proteome</keyword>
<dbReference type="Pfam" id="PF00582">
    <property type="entry name" value="Usp"/>
    <property type="match status" value="1"/>
</dbReference>
<evidence type="ECO:0000313" key="2">
    <source>
        <dbReference type="EMBL" id="QSG01547.1"/>
    </source>
</evidence>
<gene>
    <name evidence="2" type="primary">uspA8</name>
    <name evidence="2" type="ORF">AArcS_0313</name>
</gene>
<dbReference type="InterPro" id="IPR014729">
    <property type="entry name" value="Rossmann-like_a/b/a_fold"/>
</dbReference>
<protein>
    <submittedName>
        <fullName evidence="2">Nucleotide-binding protein, UspA family</fullName>
    </submittedName>
</protein>
<dbReference type="AlphaFoldDB" id="A0A897MLQ4"/>
<reference evidence="2" key="1">
    <citation type="submission" date="2020-11" db="EMBL/GenBank/DDBJ databases">
        <title>Carbohydrate-dependent, anaerobic sulfur respiration: A novel catabolism in halophilic archaea.</title>
        <authorList>
            <person name="Sorokin D.Y."/>
            <person name="Messina E."/>
            <person name="Smedile F."/>
            <person name="La Cono V."/>
            <person name="Hallsworth J.E."/>
            <person name="Yakimov M.M."/>
        </authorList>
    </citation>
    <scope>NUCLEOTIDE SEQUENCE</scope>
    <source>
        <strain evidence="2">AArc-S</strain>
    </source>
</reference>
<evidence type="ECO:0000259" key="1">
    <source>
        <dbReference type="Pfam" id="PF00582"/>
    </source>
</evidence>
<sequence length="122" mass="13388">MKVLLGVGGSDESRRALTQTVERAVEADDELTIAIFETDERDEGREEIERDVKTELEGAGLDATIRHIEEAPESELLRIAEEEGFDQIVIGGGRASPMGKIKLGPITEFVLVNAQVTVKLIR</sequence>
<dbReference type="GeneID" id="70683699"/>
<feature type="domain" description="UspA" evidence="1">
    <location>
        <begin position="2"/>
        <end position="121"/>
    </location>
</feature>
<accession>A0A897MLQ4</accession>
<dbReference type="RefSeq" id="WP_238478668.1">
    <property type="nucleotide sequence ID" value="NZ_CP064786.1"/>
</dbReference>
<evidence type="ECO:0000313" key="3">
    <source>
        <dbReference type="Proteomes" id="UP000663586"/>
    </source>
</evidence>
<dbReference type="KEGG" id="hara:AArcS_0313"/>
<proteinExistence type="predicted"/>
<dbReference type="InterPro" id="IPR006016">
    <property type="entry name" value="UspA"/>
</dbReference>
<dbReference type="CDD" id="cd00293">
    <property type="entry name" value="USP-like"/>
    <property type="match status" value="1"/>
</dbReference>
<dbReference type="SUPFAM" id="SSF52402">
    <property type="entry name" value="Adenine nucleotide alpha hydrolases-like"/>
    <property type="match status" value="1"/>
</dbReference>
<dbReference type="Proteomes" id="UP000663586">
    <property type="component" value="Chromosome"/>
</dbReference>
<name>A0A897MLQ4_9EURY</name>
<dbReference type="EMBL" id="CP064786">
    <property type="protein sequence ID" value="QSG01547.1"/>
    <property type="molecule type" value="Genomic_DNA"/>
</dbReference>
<dbReference type="Gene3D" id="3.40.50.620">
    <property type="entry name" value="HUPs"/>
    <property type="match status" value="1"/>
</dbReference>
<organism evidence="2 3">
    <name type="scientific">Natranaeroarchaeum sulfidigenes</name>
    <dbReference type="NCBI Taxonomy" id="2784880"/>
    <lineage>
        <taxon>Archaea</taxon>
        <taxon>Methanobacteriati</taxon>
        <taxon>Methanobacteriota</taxon>
        <taxon>Stenosarchaea group</taxon>
        <taxon>Halobacteria</taxon>
        <taxon>Halobacteriales</taxon>
        <taxon>Natronoarchaeaceae</taxon>
        <taxon>Natranaeroarchaeum</taxon>
    </lineage>
</organism>